<dbReference type="PROSITE" id="PS50146">
    <property type="entry name" value="DAGK"/>
    <property type="match status" value="1"/>
</dbReference>
<evidence type="ECO:0000313" key="2">
    <source>
        <dbReference type="EMBL" id="OGH73833.1"/>
    </source>
</evidence>
<name>A0A1F6MQX6_9BACT</name>
<gene>
    <name evidence="2" type="ORF">A3C90_00775</name>
</gene>
<dbReference type="EMBL" id="MFQE01000013">
    <property type="protein sequence ID" value="OGH73833.1"/>
    <property type="molecule type" value="Genomic_DNA"/>
</dbReference>
<dbReference type="SUPFAM" id="SSF111331">
    <property type="entry name" value="NAD kinase/diacylglycerol kinase-like"/>
    <property type="match status" value="1"/>
</dbReference>
<protein>
    <recommendedName>
        <fullName evidence="1">DAGKc domain-containing protein</fullName>
    </recommendedName>
</protein>
<organism evidence="2 3">
    <name type="scientific">Candidatus Magasanikbacteria bacterium RIFCSPHIGHO2_02_FULL_51_14</name>
    <dbReference type="NCBI Taxonomy" id="1798683"/>
    <lineage>
        <taxon>Bacteria</taxon>
        <taxon>Candidatus Magasanikiibacteriota</taxon>
    </lineage>
</organism>
<sequence length="253" mass="29075">MYVYLYDAFLRGKKYDSTIKAMETRLTDFGIAGKIIRLQNFTNADAIVEEEMKRGAATIVIVGNDATFGHVLSRAATREIIFGFLPVGKGNDIAPMLGIPLGEEAADTLSRRRTVMLDVGWFNNRYFVNQLHIPPSRIEIEYDEKFTVSVPEGKIELVVCNLQPFVWRDARKKEYRVHPQDGKLEAFLRPVIRKGIFRETREEPSVFPFEEMTVKSKTPFLVEADGKESKEIKIKIKLAKKRIKMIVGKERRF</sequence>
<dbReference type="Proteomes" id="UP000177457">
    <property type="component" value="Unassembled WGS sequence"/>
</dbReference>
<evidence type="ECO:0000259" key="1">
    <source>
        <dbReference type="PROSITE" id="PS50146"/>
    </source>
</evidence>
<comment type="caution">
    <text evidence="2">The sequence shown here is derived from an EMBL/GenBank/DDBJ whole genome shotgun (WGS) entry which is preliminary data.</text>
</comment>
<dbReference type="GO" id="GO:0016301">
    <property type="term" value="F:kinase activity"/>
    <property type="evidence" value="ECO:0007669"/>
    <property type="project" value="InterPro"/>
</dbReference>
<proteinExistence type="predicted"/>
<dbReference type="InterPro" id="IPR017438">
    <property type="entry name" value="ATP-NAD_kinase_N"/>
</dbReference>
<dbReference type="STRING" id="1798683.A3C90_00775"/>
<evidence type="ECO:0000313" key="3">
    <source>
        <dbReference type="Proteomes" id="UP000177457"/>
    </source>
</evidence>
<dbReference type="Gene3D" id="3.40.50.10330">
    <property type="entry name" value="Probable inorganic polyphosphate/atp-NAD kinase, domain 1"/>
    <property type="match status" value="1"/>
</dbReference>
<feature type="domain" description="DAGKc" evidence="1">
    <location>
        <begin position="47"/>
        <end position="126"/>
    </location>
</feature>
<reference evidence="2 3" key="1">
    <citation type="journal article" date="2016" name="Nat. Commun.">
        <title>Thousands of microbial genomes shed light on interconnected biogeochemical processes in an aquifer system.</title>
        <authorList>
            <person name="Anantharaman K."/>
            <person name="Brown C.T."/>
            <person name="Hug L.A."/>
            <person name="Sharon I."/>
            <person name="Castelle C.J."/>
            <person name="Probst A.J."/>
            <person name="Thomas B.C."/>
            <person name="Singh A."/>
            <person name="Wilkins M.J."/>
            <person name="Karaoz U."/>
            <person name="Brodie E.L."/>
            <person name="Williams K.H."/>
            <person name="Hubbard S.S."/>
            <person name="Banfield J.F."/>
        </authorList>
    </citation>
    <scope>NUCLEOTIDE SEQUENCE [LARGE SCALE GENOMIC DNA]</scope>
</reference>
<dbReference type="InterPro" id="IPR001206">
    <property type="entry name" value="Diacylglycerol_kinase_cat_dom"/>
</dbReference>
<dbReference type="AlphaFoldDB" id="A0A1F6MQX6"/>
<dbReference type="InterPro" id="IPR016064">
    <property type="entry name" value="NAD/diacylglycerol_kinase_sf"/>
</dbReference>
<dbReference type="Pfam" id="PF00781">
    <property type="entry name" value="DAGK_cat"/>
    <property type="match status" value="1"/>
</dbReference>
<accession>A0A1F6MQX6</accession>